<dbReference type="EMBL" id="CADEBC010000232">
    <property type="protein sequence ID" value="CAB3227000.1"/>
    <property type="molecule type" value="Genomic_DNA"/>
</dbReference>
<keyword evidence="4" id="KW-1185">Reference proteome</keyword>
<evidence type="ECO:0000256" key="1">
    <source>
        <dbReference type="SAM" id="SignalP"/>
    </source>
</evidence>
<gene>
    <name evidence="3" type="ORF">APLA_LOCUS14850</name>
    <name evidence="2" type="ORF">APLA_LOCUS3183</name>
</gene>
<feature type="chain" id="PRO_5036273184" evidence="1">
    <location>
        <begin position="19"/>
        <end position="91"/>
    </location>
</feature>
<dbReference type="AlphaFoldDB" id="A0A8S1BCK0"/>
<dbReference type="Proteomes" id="UP000494106">
    <property type="component" value="Unassembled WGS sequence"/>
</dbReference>
<reference evidence="4 5" key="1">
    <citation type="submission" date="2020-04" db="EMBL/GenBank/DDBJ databases">
        <authorList>
            <person name="Wallbank WR R."/>
            <person name="Pardo Diaz C."/>
            <person name="Kozak K."/>
            <person name="Martin S."/>
            <person name="Jiggins C."/>
            <person name="Moest M."/>
            <person name="Warren A I."/>
            <person name="Byers J.R.P. K."/>
            <person name="Montejo-Kovacevich G."/>
            <person name="Yen C E."/>
        </authorList>
    </citation>
    <scope>NUCLEOTIDE SEQUENCE [LARGE SCALE GENOMIC DNA]</scope>
</reference>
<dbReference type="Proteomes" id="UP000494256">
    <property type="component" value="Unassembled WGS sequence"/>
</dbReference>
<organism evidence="3 5">
    <name type="scientific">Arctia plantaginis</name>
    <name type="common">Wood tiger moth</name>
    <name type="synonym">Phalaena plantaginis</name>
    <dbReference type="NCBI Taxonomy" id="874455"/>
    <lineage>
        <taxon>Eukaryota</taxon>
        <taxon>Metazoa</taxon>
        <taxon>Ecdysozoa</taxon>
        <taxon>Arthropoda</taxon>
        <taxon>Hexapoda</taxon>
        <taxon>Insecta</taxon>
        <taxon>Pterygota</taxon>
        <taxon>Neoptera</taxon>
        <taxon>Endopterygota</taxon>
        <taxon>Lepidoptera</taxon>
        <taxon>Glossata</taxon>
        <taxon>Ditrysia</taxon>
        <taxon>Noctuoidea</taxon>
        <taxon>Erebidae</taxon>
        <taxon>Arctiinae</taxon>
        <taxon>Arctia</taxon>
    </lineage>
</organism>
<evidence type="ECO:0000313" key="2">
    <source>
        <dbReference type="EMBL" id="CAB3227000.1"/>
    </source>
</evidence>
<evidence type="ECO:0000313" key="3">
    <source>
        <dbReference type="EMBL" id="CAB3254642.1"/>
    </source>
</evidence>
<comment type="caution">
    <text evidence="3">The sequence shown here is derived from an EMBL/GenBank/DDBJ whole genome shotgun (WGS) entry which is preliminary data.</text>
</comment>
<dbReference type="EMBL" id="CADEBD010000422">
    <property type="protein sequence ID" value="CAB3254642.1"/>
    <property type="molecule type" value="Genomic_DNA"/>
</dbReference>
<name>A0A8S1BCK0_ARCPL</name>
<keyword evidence="1" id="KW-0732">Signal</keyword>
<sequence length="91" mass="9548">MFAKILAIAVCFFGLAHAGALYNGVANYAGYGADLYNGYGYAGYAPASYAYSKVLPVTGDYDGYNGAYAGYGGYGYRSYANGLYGGQGYGW</sequence>
<feature type="signal peptide" evidence="1">
    <location>
        <begin position="1"/>
        <end position="18"/>
    </location>
</feature>
<protein>
    <submittedName>
        <fullName evidence="3">Uncharacterized protein</fullName>
    </submittedName>
</protein>
<accession>A0A8S1BCK0</accession>
<evidence type="ECO:0000313" key="4">
    <source>
        <dbReference type="Proteomes" id="UP000494106"/>
    </source>
</evidence>
<proteinExistence type="predicted"/>
<evidence type="ECO:0000313" key="5">
    <source>
        <dbReference type="Proteomes" id="UP000494256"/>
    </source>
</evidence>